<dbReference type="AlphaFoldDB" id="X1VR42"/>
<dbReference type="EMBL" id="BARW01042530">
    <property type="protein sequence ID" value="GAJ22882.1"/>
    <property type="molecule type" value="Genomic_DNA"/>
</dbReference>
<proteinExistence type="predicted"/>
<comment type="caution">
    <text evidence="2">The sequence shown here is derived from an EMBL/GenBank/DDBJ whole genome shotgun (WGS) entry which is preliminary data.</text>
</comment>
<accession>X1VR42</accession>
<feature type="transmembrane region" description="Helical" evidence="1">
    <location>
        <begin position="6"/>
        <end position="33"/>
    </location>
</feature>
<evidence type="ECO:0000313" key="2">
    <source>
        <dbReference type="EMBL" id="GAJ22882.1"/>
    </source>
</evidence>
<name>X1VR42_9ZZZZ</name>
<protein>
    <submittedName>
        <fullName evidence="2">Uncharacterized protein</fullName>
    </submittedName>
</protein>
<sequence length="36" mass="4018">MIIGILALIITMIILFFTTNYLIVFIPLIFLAFGTG</sequence>
<gene>
    <name evidence="2" type="ORF">S12H4_62970</name>
</gene>
<feature type="non-terminal residue" evidence="2">
    <location>
        <position position="36"/>
    </location>
</feature>
<organism evidence="2">
    <name type="scientific">marine sediment metagenome</name>
    <dbReference type="NCBI Taxonomy" id="412755"/>
    <lineage>
        <taxon>unclassified sequences</taxon>
        <taxon>metagenomes</taxon>
        <taxon>ecological metagenomes</taxon>
    </lineage>
</organism>
<evidence type="ECO:0000256" key="1">
    <source>
        <dbReference type="SAM" id="Phobius"/>
    </source>
</evidence>
<keyword evidence="1" id="KW-0472">Membrane</keyword>
<keyword evidence="1" id="KW-1133">Transmembrane helix</keyword>
<keyword evidence="1" id="KW-0812">Transmembrane</keyword>
<reference evidence="2" key="1">
    <citation type="journal article" date="2014" name="Front. Microbiol.">
        <title>High frequency of phylogenetically diverse reductive dehalogenase-homologous genes in deep subseafloor sedimentary metagenomes.</title>
        <authorList>
            <person name="Kawai M."/>
            <person name="Futagami T."/>
            <person name="Toyoda A."/>
            <person name="Takaki Y."/>
            <person name="Nishi S."/>
            <person name="Hori S."/>
            <person name="Arai W."/>
            <person name="Tsubouchi T."/>
            <person name="Morono Y."/>
            <person name="Uchiyama I."/>
            <person name="Ito T."/>
            <person name="Fujiyama A."/>
            <person name="Inagaki F."/>
            <person name="Takami H."/>
        </authorList>
    </citation>
    <scope>NUCLEOTIDE SEQUENCE</scope>
    <source>
        <strain evidence="2">Expedition CK06-06</strain>
    </source>
</reference>